<dbReference type="PANTHER" id="PTHR44591:SF3">
    <property type="entry name" value="RESPONSE REGULATORY DOMAIN-CONTAINING PROTEIN"/>
    <property type="match status" value="1"/>
</dbReference>
<dbReference type="InterPro" id="IPR011006">
    <property type="entry name" value="CheY-like_superfamily"/>
</dbReference>
<dbReference type="Proteomes" id="UP000642829">
    <property type="component" value="Unassembled WGS sequence"/>
</dbReference>
<dbReference type="SMART" id="SM00448">
    <property type="entry name" value="REC"/>
    <property type="match status" value="1"/>
</dbReference>
<keyword evidence="5" id="KW-1185">Reference proteome</keyword>
<dbReference type="InterPro" id="IPR050595">
    <property type="entry name" value="Bact_response_regulator"/>
</dbReference>
<gene>
    <name evidence="4" type="ORF">GCM10007047_03530</name>
</gene>
<evidence type="ECO:0000256" key="1">
    <source>
        <dbReference type="ARBA" id="ARBA00022553"/>
    </source>
</evidence>
<proteinExistence type="predicted"/>
<dbReference type="SUPFAM" id="SSF52172">
    <property type="entry name" value="CheY-like"/>
    <property type="match status" value="1"/>
</dbReference>
<dbReference type="EMBL" id="BMXG01000002">
    <property type="protein sequence ID" value="GHB91904.1"/>
    <property type="molecule type" value="Genomic_DNA"/>
</dbReference>
<sequence>MDDAPSILIILKSFLEGDRCRLFPAENGAKAIEILEQQSIDLVLLDIMMPEMGGYEVCRHMRANPRTRDIPVIFLTGLARKEEIIRGLEVGGSDYLIKPFDREELVLRVRHHLQAYSNQKRLQRIMHEQQLFNQALNEELRRQATDWESVYQDAGGMDWATLDMDRKLVGLKRFFQNVRQWGDLLSGNETIIRSMVNFRDEISWPAWEGFFADRNLDRQIICETGAEIYADVRMVNLMFSQLLPWMTAMAVPKTAITIQLLATSDMVTVQFSWESMPERLDSLPDILDVDLRMGNSDEAELPLRLSRLIMSRHFGELMLTRDAPNCARLSLSFPTT</sequence>
<dbReference type="PROSITE" id="PS50110">
    <property type="entry name" value="RESPONSE_REGULATORY"/>
    <property type="match status" value="1"/>
</dbReference>
<feature type="domain" description="Response regulatory" evidence="3">
    <location>
        <begin position="1"/>
        <end position="113"/>
    </location>
</feature>
<feature type="modified residue" description="4-aspartylphosphate" evidence="2">
    <location>
        <position position="46"/>
    </location>
</feature>
<evidence type="ECO:0000313" key="5">
    <source>
        <dbReference type="Proteomes" id="UP000642829"/>
    </source>
</evidence>
<comment type="caution">
    <text evidence="4">The sequence shown here is derived from an EMBL/GenBank/DDBJ whole genome shotgun (WGS) entry which is preliminary data.</text>
</comment>
<protein>
    <recommendedName>
        <fullName evidence="3">Response regulatory domain-containing protein</fullName>
    </recommendedName>
</protein>
<dbReference type="PANTHER" id="PTHR44591">
    <property type="entry name" value="STRESS RESPONSE REGULATOR PROTEIN 1"/>
    <property type="match status" value="1"/>
</dbReference>
<dbReference type="GO" id="GO:0000160">
    <property type="term" value="P:phosphorelay signal transduction system"/>
    <property type="evidence" value="ECO:0007669"/>
    <property type="project" value="InterPro"/>
</dbReference>
<evidence type="ECO:0000256" key="2">
    <source>
        <dbReference type="PROSITE-ProRule" id="PRU00169"/>
    </source>
</evidence>
<reference evidence="4" key="1">
    <citation type="journal article" date="2014" name="Int. J. Syst. Evol. Microbiol.">
        <title>Complete genome sequence of Corynebacterium casei LMG S-19264T (=DSM 44701T), isolated from a smear-ripened cheese.</title>
        <authorList>
            <consortium name="US DOE Joint Genome Institute (JGI-PGF)"/>
            <person name="Walter F."/>
            <person name="Albersmeier A."/>
            <person name="Kalinowski J."/>
            <person name="Ruckert C."/>
        </authorList>
    </citation>
    <scope>NUCLEOTIDE SEQUENCE</scope>
    <source>
        <strain evidence="4">KCTC 12870</strain>
    </source>
</reference>
<evidence type="ECO:0000259" key="3">
    <source>
        <dbReference type="PROSITE" id="PS50110"/>
    </source>
</evidence>
<keyword evidence="1 2" id="KW-0597">Phosphoprotein</keyword>
<accession>A0A8J3GC44</accession>
<dbReference type="AlphaFoldDB" id="A0A8J3GC44"/>
<dbReference type="InterPro" id="IPR001789">
    <property type="entry name" value="Sig_transdc_resp-reg_receiver"/>
</dbReference>
<dbReference type="Gene3D" id="3.40.50.2300">
    <property type="match status" value="1"/>
</dbReference>
<reference evidence="4" key="2">
    <citation type="submission" date="2020-09" db="EMBL/GenBank/DDBJ databases">
        <authorList>
            <person name="Sun Q."/>
            <person name="Kim S."/>
        </authorList>
    </citation>
    <scope>NUCLEOTIDE SEQUENCE</scope>
    <source>
        <strain evidence="4">KCTC 12870</strain>
    </source>
</reference>
<organism evidence="4 5">
    <name type="scientific">Cerasicoccus arenae</name>
    <dbReference type="NCBI Taxonomy" id="424488"/>
    <lineage>
        <taxon>Bacteria</taxon>
        <taxon>Pseudomonadati</taxon>
        <taxon>Verrucomicrobiota</taxon>
        <taxon>Opitutia</taxon>
        <taxon>Puniceicoccales</taxon>
        <taxon>Cerasicoccaceae</taxon>
        <taxon>Cerasicoccus</taxon>
    </lineage>
</organism>
<dbReference type="Pfam" id="PF00072">
    <property type="entry name" value="Response_reg"/>
    <property type="match status" value="1"/>
</dbReference>
<evidence type="ECO:0000313" key="4">
    <source>
        <dbReference type="EMBL" id="GHB91904.1"/>
    </source>
</evidence>
<name>A0A8J3GC44_9BACT</name>